<evidence type="ECO:0000313" key="4">
    <source>
        <dbReference type="EMBL" id="HIZ01839.1"/>
    </source>
</evidence>
<keyword evidence="2" id="KW-0732">Signal</keyword>
<evidence type="ECO:0000313" key="5">
    <source>
        <dbReference type="Proteomes" id="UP000824023"/>
    </source>
</evidence>
<name>A0A9D2CXP3_9BACE</name>
<accession>A0A9D2CXP3</accession>
<dbReference type="Proteomes" id="UP000824023">
    <property type="component" value="Unassembled WGS sequence"/>
</dbReference>
<reference evidence="4" key="2">
    <citation type="submission" date="2021-04" db="EMBL/GenBank/DDBJ databases">
        <authorList>
            <person name="Gilroy R."/>
        </authorList>
    </citation>
    <scope>NUCLEOTIDE SEQUENCE</scope>
    <source>
        <strain evidence="4">ChiHjej12B11-24981</strain>
    </source>
</reference>
<dbReference type="EMBL" id="DXCK01000088">
    <property type="protein sequence ID" value="HIZ01839.1"/>
    <property type="molecule type" value="Genomic_DNA"/>
</dbReference>
<proteinExistence type="predicted"/>
<feature type="region of interest" description="Disordered" evidence="1">
    <location>
        <begin position="23"/>
        <end position="47"/>
    </location>
</feature>
<comment type="caution">
    <text evidence="4">The sequence shown here is derived from an EMBL/GenBank/DDBJ whole genome shotgun (WGS) entry which is preliminary data.</text>
</comment>
<feature type="chain" id="PRO_5039479754" description="Cyclophilin-like domain-containing protein" evidence="2">
    <location>
        <begin position="22"/>
        <end position="165"/>
    </location>
</feature>
<gene>
    <name evidence="4" type="ORF">H9819_06255</name>
</gene>
<evidence type="ECO:0000259" key="3">
    <source>
        <dbReference type="Pfam" id="PF18050"/>
    </source>
</evidence>
<feature type="domain" description="Cyclophilin-like" evidence="3">
    <location>
        <begin position="54"/>
        <end position="161"/>
    </location>
</feature>
<evidence type="ECO:0000256" key="2">
    <source>
        <dbReference type="SAM" id="SignalP"/>
    </source>
</evidence>
<dbReference type="Pfam" id="PF18050">
    <property type="entry name" value="Cyclophil_like2"/>
    <property type="match status" value="1"/>
</dbReference>
<protein>
    <recommendedName>
        <fullName evidence="3">Cyclophilin-like domain-containing protein</fullName>
    </recommendedName>
</protein>
<dbReference type="InterPro" id="IPR041183">
    <property type="entry name" value="Cyclophilin-like"/>
</dbReference>
<organism evidence="4 5">
    <name type="scientific">Candidatus Bacteroides merdipullorum</name>
    <dbReference type="NCBI Taxonomy" id="2838474"/>
    <lineage>
        <taxon>Bacteria</taxon>
        <taxon>Pseudomonadati</taxon>
        <taxon>Bacteroidota</taxon>
        <taxon>Bacteroidia</taxon>
        <taxon>Bacteroidales</taxon>
        <taxon>Bacteroidaceae</taxon>
        <taxon>Bacteroides</taxon>
    </lineage>
</organism>
<feature type="signal peptide" evidence="2">
    <location>
        <begin position="1"/>
        <end position="21"/>
    </location>
</feature>
<dbReference type="InterPro" id="IPR029000">
    <property type="entry name" value="Cyclophilin-like_dom_sf"/>
</dbReference>
<dbReference type="PROSITE" id="PS51257">
    <property type="entry name" value="PROKAR_LIPOPROTEIN"/>
    <property type="match status" value="1"/>
</dbReference>
<dbReference type="SUPFAM" id="SSF50891">
    <property type="entry name" value="Cyclophilin-like"/>
    <property type="match status" value="1"/>
</dbReference>
<dbReference type="Gene3D" id="2.40.100.20">
    <property type="match status" value="1"/>
</dbReference>
<sequence length="165" mass="17991">MIRWILAALSFMLATGLAACADDTPLPETETPVQPGNEGDNSDEESPMNRNIAIEINGTSFSATLTENEAARVFASMLPLTIQMSELNGNEKYYYLDNDLPTDSYRPGTIQTGDLMLYGSSCVVLFYETFSSGYNYTRLGRIDNPEGLADVVGTGAVTVRFAAQY</sequence>
<evidence type="ECO:0000256" key="1">
    <source>
        <dbReference type="SAM" id="MobiDB-lite"/>
    </source>
</evidence>
<reference evidence="4" key="1">
    <citation type="journal article" date="2021" name="PeerJ">
        <title>Extensive microbial diversity within the chicken gut microbiome revealed by metagenomics and culture.</title>
        <authorList>
            <person name="Gilroy R."/>
            <person name="Ravi A."/>
            <person name="Getino M."/>
            <person name="Pursley I."/>
            <person name="Horton D.L."/>
            <person name="Alikhan N.F."/>
            <person name="Baker D."/>
            <person name="Gharbi K."/>
            <person name="Hall N."/>
            <person name="Watson M."/>
            <person name="Adriaenssens E.M."/>
            <person name="Foster-Nyarko E."/>
            <person name="Jarju S."/>
            <person name="Secka A."/>
            <person name="Antonio M."/>
            <person name="Oren A."/>
            <person name="Chaudhuri R.R."/>
            <person name="La Ragione R."/>
            <person name="Hildebrand F."/>
            <person name="Pallen M.J."/>
        </authorList>
    </citation>
    <scope>NUCLEOTIDE SEQUENCE</scope>
    <source>
        <strain evidence="4">ChiHjej12B11-24981</strain>
    </source>
</reference>
<dbReference type="AlphaFoldDB" id="A0A9D2CXP3"/>